<comment type="caution">
    <text evidence="3">The sequence shown here is derived from an EMBL/GenBank/DDBJ whole genome shotgun (WGS) entry which is preliminary data.</text>
</comment>
<dbReference type="PANTHER" id="PTHR10622">
    <property type="entry name" value="HET DOMAIN-CONTAINING PROTEIN"/>
    <property type="match status" value="1"/>
</dbReference>
<dbReference type="Proteomes" id="UP001301769">
    <property type="component" value="Unassembled WGS sequence"/>
</dbReference>
<dbReference type="Pfam" id="PF06985">
    <property type="entry name" value="HET"/>
    <property type="match status" value="1"/>
</dbReference>
<dbReference type="InterPro" id="IPR058525">
    <property type="entry name" value="DUF8212"/>
</dbReference>
<evidence type="ECO:0000259" key="1">
    <source>
        <dbReference type="Pfam" id="PF06985"/>
    </source>
</evidence>
<evidence type="ECO:0000259" key="2">
    <source>
        <dbReference type="Pfam" id="PF26640"/>
    </source>
</evidence>
<accession>A0AAN7B333</accession>
<keyword evidence="4" id="KW-1185">Reference proteome</keyword>
<feature type="domain" description="DUF8212" evidence="2">
    <location>
        <begin position="238"/>
        <end position="262"/>
    </location>
</feature>
<dbReference type="InterPro" id="IPR010730">
    <property type="entry name" value="HET"/>
</dbReference>
<name>A0AAN7B333_9PEZI</name>
<evidence type="ECO:0000313" key="3">
    <source>
        <dbReference type="EMBL" id="KAK4208162.1"/>
    </source>
</evidence>
<organism evidence="3 4">
    <name type="scientific">Rhypophila decipiens</name>
    <dbReference type="NCBI Taxonomy" id="261697"/>
    <lineage>
        <taxon>Eukaryota</taxon>
        <taxon>Fungi</taxon>
        <taxon>Dikarya</taxon>
        <taxon>Ascomycota</taxon>
        <taxon>Pezizomycotina</taxon>
        <taxon>Sordariomycetes</taxon>
        <taxon>Sordariomycetidae</taxon>
        <taxon>Sordariales</taxon>
        <taxon>Naviculisporaceae</taxon>
        <taxon>Rhypophila</taxon>
    </lineage>
</organism>
<gene>
    <name evidence="3" type="ORF">QBC37DRAFT_432348</name>
</gene>
<protein>
    <submittedName>
        <fullName evidence="3">Vegetative incompatibility protein HET-E-1</fullName>
    </submittedName>
</protein>
<evidence type="ECO:0000313" key="4">
    <source>
        <dbReference type="Proteomes" id="UP001301769"/>
    </source>
</evidence>
<dbReference type="EMBL" id="MU858255">
    <property type="protein sequence ID" value="KAK4208162.1"/>
    <property type="molecule type" value="Genomic_DNA"/>
</dbReference>
<feature type="domain" description="Heterokaryon incompatibility" evidence="1">
    <location>
        <begin position="28"/>
        <end position="120"/>
    </location>
</feature>
<sequence length="608" mass="69056">MRLLLAPDNTHLIQTKEFIGDEIPKLKYAILSHTWGAEAEEVSLQELNAPFESTDAKAAGFDKIHKACQRAKRDGLEYTWVDTCCIDKTSSAELTEAINSMYAWYAGAKVCYAYLSDLDPGADLETALPQCKWFTRGWTLQELIAPRHVIFFDRDWNEIGNKNENEIGNKNELSNLLSRITNIPVKLLHSQKPLEHYSVARRMSWAARRKTTRIEDLAYCLLGIFEVNLALIYGEGKKAFIRLQEAIVQSIGDRSIFAWTERRPDAPYQPLVGIFAEEPCQFADCGNIFCAFEDSVYGNLAITPRGVEVDAALAADPEQKDDAYRCIFNTHCTDKNRRVGIAVRKIGGGRYARYKPHMRVTFPDDRSFRIARPMQDFAECKFVETLTLATRISGKWPFKGNNAILGNRQCAFRVNWLATTPSITLLNLRPMPRSHWDYHDEVWISSTTASNGWCAFVAHGFIPLPDDCYIPIHILVSCHYWCLGEPQLIVASLDDMNPVMAAVLEAQLDVIGFERSRHVHRLLLQALGGKVDFEPQTSITERRVLIDGAVMRDKHVRNLPAAKQNDAGIRKRVEISAKLHRENDPDICSYPMWRLDMSCRVNREDAQG</sequence>
<dbReference type="Pfam" id="PF26640">
    <property type="entry name" value="DUF8212"/>
    <property type="match status" value="1"/>
</dbReference>
<proteinExistence type="predicted"/>
<dbReference type="AlphaFoldDB" id="A0AAN7B333"/>
<reference evidence="3" key="1">
    <citation type="journal article" date="2023" name="Mol. Phylogenet. Evol.">
        <title>Genome-scale phylogeny and comparative genomics of the fungal order Sordariales.</title>
        <authorList>
            <person name="Hensen N."/>
            <person name="Bonometti L."/>
            <person name="Westerberg I."/>
            <person name="Brannstrom I.O."/>
            <person name="Guillou S."/>
            <person name="Cros-Aarteil S."/>
            <person name="Calhoun S."/>
            <person name="Haridas S."/>
            <person name="Kuo A."/>
            <person name="Mondo S."/>
            <person name="Pangilinan J."/>
            <person name="Riley R."/>
            <person name="LaButti K."/>
            <person name="Andreopoulos B."/>
            <person name="Lipzen A."/>
            <person name="Chen C."/>
            <person name="Yan M."/>
            <person name="Daum C."/>
            <person name="Ng V."/>
            <person name="Clum A."/>
            <person name="Steindorff A."/>
            <person name="Ohm R.A."/>
            <person name="Martin F."/>
            <person name="Silar P."/>
            <person name="Natvig D.O."/>
            <person name="Lalanne C."/>
            <person name="Gautier V."/>
            <person name="Ament-Velasquez S.L."/>
            <person name="Kruys A."/>
            <person name="Hutchinson M.I."/>
            <person name="Powell A.J."/>
            <person name="Barry K."/>
            <person name="Miller A.N."/>
            <person name="Grigoriev I.V."/>
            <person name="Debuchy R."/>
            <person name="Gladieux P."/>
            <person name="Hiltunen Thoren M."/>
            <person name="Johannesson H."/>
        </authorList>
    </citation>
    <scope>NUCLEOTIDE SEQUENCE</scope>
    <source>
        <strain evidence="3">PSN293</strain>
    </source>
</reference>
<dbReference type="PANTHER" id="PTHR10622:SF12">
    <property type="entry name" value="HET DOMAIN-CONTAINING PROTEIN"/>
    <property type="match status" value="1"/>
</dbReference>
<reference evidence="3" key="2">
    <citation type="submission" date="2023-05" db="EMBL/GenBank/DDBJ databases">
        <authorList>
            <consortium name="Lawrence Berkeley National Laboratory"/>
            <person name="Steindorff A."/>
            <person name="Hensen N."/>
            <person name="Bonometti L."/>
            <person name="Westerberg I."/>
            <person name="Brannstrom I.O."/>
            <person name="Guillou S."/>
            <person name="Cros-Aarteil S."/>
            <person name="Calhoun S."/>
            <person name="Haridas S."/>
            <person name="Kuo A."/>
            <person name="Mondo S."/>
            <person name="Pangilinan J."/>
            <person name="Riley R."/>
            <person name="Labutti K."/>
            <person name="Andreopoulos B."/>
            <person name="Lipzen A."/>
            <person name="Chen C."/>
            <person name="Yanf M."/>
            <person name="Daum C."/>
            <person name="Ng V."/>
            <person name="Clum A."/>
            <person name="Ohm R."/>
            <person name="Martin F."/>
            <person name="Silar P."/>
            <person name="Natvig D."/>
            <person name="Lalanne C."/>
            <person name="Gautier V."/>
            <person name="Ament-Velasquez S.L."/>
            <person name="Kruys A."/>
            <person name="Hutchinson M.I."/>
            <person name="Powell A.J."/>
            <person name="Barry K."/>
            <person name="Miller A.N."/>
            <person name="Grigoriev I.V."/>
            <person name="Debuchy R."/>
            <person name="Gladieux P."/>
            <person name="Thoren M.H."/>
            <person name="Johannesson H."/>
        </authorList>
    </citation>
    <scope>NUCLEOTIDE SEQUENCE</scope>
    <source>
        <strain evidence="3">PSN293</strain>
    </source>
</reference>